<dbReference type="Gene3D" id="3.30.565.10">
    <property type="entry name" value="Histidine kinase-like ATPase, C-terminal domain"/>
    <property type="match status" value="1"/>
</dbReference>
<sequence>MTAGGPFPFPDESESEARLDAAVLRALFEKSPTGLHVLDTELRVVRFSTAAPGMRHFDLGAARGRTWTELGLPGAEPVERMLRRVLATGESVRNHPFVHRTEEDERPRRLYLAAYRLDETDGRVLGVAVTVADHTDRDRYRDGLRLVNEAGRRVGTTLDVFRTAQECAELAVADFAQVATVDVLDLAVRGDAPAPGPLPHTVTLRRAGFAHALRPGAQGVVPIGQVRLLDFGTPHAQTLLDPRPRLVRRVRPDDEWLRRDPVLARLLRAGVYSLIVLPLTARGMVLGLATLYRLPGTPPFDEEDLTVAGELADRTALCLDNARLYTREHSLASLIRRRMIPSGLPRHSAVDTAHSYLPARSAGTWYDLLSLSGARVGLGIGEVLGEGLSAVALMGRLRAAVSALAALDLDPAELLHRLHELTTRLFAERPDPPDSANEPLRARCLVVVYDPVTTRCVLASADHPLPLLLSPGERPRQVGPTPGPPLGQDEPDYSVTELELPRGSVLALHNAPWSDDSSEALRAALARDHDGPLQEACDRAARTLFPEPPPKDMLLLLARTRRLADDRTVLWRLENDPESPGHARRLAIRRLHEWDLADLAFATEMIVSELVTNAVRYTEGPVSLRLIRESALICEVSDGSSTAAHVRHAAPDHEGGRGLFLVAQVASAWGTRFHAEGKTIWAEQPLPEHVEKP</sequence>
<accession>A0A3M2LVN0</accession>
<dbReference type="FunFam" id="3.30.565.10:FF:000028">
    <property type="entry name" value="PAS sensor protein"/>
    <property type="match status" value="1"/>
</dbReference>
<evidence type="ECO:0000259" key="5">
    <source>
        <dbReference type="SMART" id="SM00331"/>
    </source>
</evidence>
<dbReference type="Proteomes" id="UP000278673">
    <property type="component" value="Unassembled WGS sequence"/>
</dbReference>
<dbReference type="Gene3D" id="3.60.40.10">
    <property type="entry name" value="PPM-type phosphatase domain"/>
    <property type="match status" value="1"/>
</dbReference>
<keyword evidence="7" id="KW-1185">Reference proteome</keyword>
<dbReference type="SMART" id="SM00065">
    <property type="entry name" value="GAF"/>
    <property type="match status" value="1"/>
</dbReference>
<dbReference type="InterPro" id="IPR036890">
    <property type="entry name" value="HATPase_C_sf"/>
</dbReference>
<dbReference type="GO" id="GO:0016791">
    <property type="term" value="F:phosphatase activity"/>
    <property type="evidence" value="ECO:0007669"/>
    <property type="project" value="TreeGrafter"/>
</dbReference>
<dbReference type="Pfam" id="PF13581">
    <property type="entry name" value="HATPase_c_2"/>
    <property type="match status" value="1"/>
</dbReference>
<dbReference type="AlphaFoldDB" id="A0A3M2LVN0"/>
<feature type="region of interest" description="Disordered" evidence="2">
    <location>
        <begin position="468"/>
        <end position="493"/>
    </location>
</feature>
<dbReference type="Pfam" id="PF01590">
    <property type="entry name" value="GAF"/>
    <property type="match status" value="1"/>
</dbReference>
<comment type="caution">
    <text evidence="6">The sequence shown here is derived from an EMBL/GenBank/DDBJ whole genome shotgun (WGS) entry which is preliminary data.</text>
</comment>
<evidence type="ECO:0000313" key="6">
    <source>
        <dbReference type="EMBL" id="RMI40950.1"/>
    </source>
</evidence>
<keyword evidence="1" id="KW-0378">Hydrolase</keyword>
<dbReference type="CDD" id="cd00130">
    <property type="entry name" value="PAS"/>
    <property type="match status" value="1"/>
</dbReference>
<evidence type="ECO:0000256" key="2">
    <source>
        <dbReference type="SAM" id="MobiDB-lite"/>
    </source>
</evidence>
<feature type="domain" description="GAF" evidence="3">
    <location>
        <begin position="155"/>
        <end position="329"/>
    </location>
</feature>
<organism evidence="6 7">
    <name type="scientific">Streptomyces triticirhizae</name>
    <dbReference type="NCBI Taxonomy" id="2483353"/>
    <lineage>
        <taxon>Bacteria</taxon>
        <taxon>Bacillati</taxon>
        <taxon>Actinomycetota</taxon>
        <taxon>Actinomycetes</taxon>
        <taxon>Kitasatosporales</taxon>
        <taxon>Streptomycetaceae</taxon>
        <taxon>Streptomyces</taxon>
    </lineage>
</organism>
<dbReference type="InterPro" id="IPR052016">
    <property type="entry name" value="Bact_Sigma-Reg"/>
</dbReference>
<dbReference type="SMART" id="SM00331">
    <property type="entry name" value="PP2C_SIG"/>
    <property type="match status" value="1"/>
</dbReference>
<dbReference type="SUPFAM" id="SSF55874">
    <property type="entry name" value="ATPase domain of HSP90 chaperone/DNA topoisomerase II/histidine kinase"/>
    <property type="match status" value="1"/>
</dbReference>
<proteinExistence type="predicted"/>
<protein>
    <submittedName>
        <fullName evidence="6">GAF domain-containing protein</fullName>
    </submittedName>
</protein>
<dbReference type="RefSeq" id="WP_122183817.1">
    <property type="nucleotide sequence ID" value="NZ_RFFJ01000051.1"/>
</dbReference>
<dbReference type="InterPro" id="IPR035965">
    <property type="entry name" value="PAS-like_dom_sf"/>
</dbReference>
<dbReference type="Pfam" id="PF07228">
    <property type="entry name" value="SpoIIE"/>
    <property type="match status" value="1"/>
</dbReference>
<dbReference type="InterPro" id="IPR000014">
    <property type="entry name" value="PAS"/>
</dbReference>
<evidence type="ECO:0000313" key="7">
    <source>
        <dbReference type="Proteomes" id="UP000278673"/>
    </source>
</evidence>
<dbReference type="PANTHER" id="PTHR43156">
    <property type="entry name" value="STAGE II SPORULATION PROTEIN E-RELATED"/>
    <property type="match status" value="1"/>
</dbReference>
<dbReference type="InterPro" id="IPR013656">
    <property type="entry name" value="PAS_4"/>
</dbReference>
<dbReference type="SUPFAM" id="SSF55785">
    <property type="entry name" value="PYP-like sensor domain (PAS domain)"/>
    <property type="match status" value="1"/>
</dbReference>
<dbReference type="CDD" id="cd16936">
    <property type="entry name" value="HATPase_RsbW-like"/>
    <property type="match status" value="1"/>
</dbReference>
<feature type="domain" description="PPM-type phosphatase" evidence="5">
    <location>
        <begin position="347"/>
        <end position="573"/>
    </location>
</feature>
<gene>
    <name evidence="6" type="ORF">EBN88_11935</name>
</gene>
<dbReference type="Gene3D" id="3.30.450.20">
    <property type="entry name" value="PAS domain"/>
    <property type="match status" value="1"/>
</dbReference>
<evidence type="ECO:0000259" key="4">
    <source>
        <dbReference type="SMART" id="SM00091"/>
    </source>
</evidence>
<dbReference type="SMART" id="SM00091">
    <property type="entry name" value="PAS"/>
    <property type="match status" value="1"/>
</dbReference>
<name>A0A3M2LVN0_9ACTN</name>
<dbReference type="FunFam" id="3.30.450.40:FF:000035">
    <property type="entry name" value="PAS sensor protein"/>
    <property type="match status" value="1"/>
</dbReference>
<evidence type="ECO:0000256" key="1">
    <source>
        <dbReference type="ARBA" id="ARBA00022801"/>
    </source>
</evidence>
<dbReference type="InterPro" id="IPR003018">
    <property type="entry name" value="GAF"/>
</dbReference>
<feature type="domain" description="PAS" evidence="4">
    <location>
        <begin position="22"/>
        <end position="87"/>
    </location>
</feature>
<dbReference type="Gene3D" id="3.30.450.40">
    <property type="match status" value="1"/>
</dbReference>
<dbReference type="InterPro" id="IPR003594">
    <property type="entry name" value="HATPase_dom"/>
</dbReference>
<dbReference type="EMBL" id="RFFJ01000051">
    <property type="protein sequence ID" value="RMI40950.1"/>
    <property type="molecule type" value="Genomic_DNA"/>
</dbReference>
<dbReference type="PANTHER" id="PTHR43156:SF2">
    <property type="entry name" value="STAGE II SPORULATION PROTEIN E"/>
    <property type="match status" value="1"/>
</dbReference>
<dbReference type="Pfam" id="PF08448">
    <property type="entry name" value="PAS_4"/>
    <property type="match status" value="1"/>
</dbReference>
<dbReference type="SUPFAM" id="SSF55781">
    <property type="entry name" value="GAF domain-like"/>
    <property type="match status" value="1"/>
</dbReference>
<reference evidence="6 7" key="1">
    <citation type="submission" date="2018-10" db="EMBL/GenBank/DDBJ databases">
        <title>Isolation, diversity and antifungal activity of actinobacteria from wheat.</title>
        <authorList>
            <person name="Han C."/>
        </authorList>
    </citation>
    <scope>NUCLEOTIDE SEQUENCE [LARGE SCALE GENOMIC DNA]</scope>
    <source>
        <strain evidence="6 7">NEAU-YY642</strain>
    </source>
</reference>
<evidence type="ECO:0000259" key="3">
    <source>
        <dbReference type="SMART" id="SM00065"/>
    </source>
</evidence>
<dbReference type="InterPro" id="IPR036457">
    <property type="entry name" value="PPM-type-like_dom_sf"/>
</dbReference>
<dbReference type="InterPro" id="IPR001932">
    <property type="entry name" value="PPM-type_phosphatase-like_dom"/>
</dbReference>
<dbReference type="InterPro" id="IPR029016">
    <property type="entry name" value="GAF-like_dom_sf"/>
</dbReference>